<gene>
    <name evidence="2" type="ORF">FKW77_003034</name>
</gene>
<organism evidence="2 3">
    <name type="scientific">Venturia effusa</name>
    <dbReference type="NCBI Taxonomy" id="50376"/>
    <lineage>
        <taxon>Eukaryota</taxon>
        <taxon>Fungi</taxon>
        <taxon>Dikarya</taxon>
        <taxon>Ascomycota</taxon>
        <taxon>Pezizomycotina</taxon>
        <taxon>Dothideomycetes</taxon>
        <taxon>Pleosporomycetidae</taxon>
        <taxon>Venturiales</taxon>
        <taxon>Venturiaceae</taxon>
        <taxon>Venturia</taxon>
    </lineage>
</organism>
<dbReference type="EMBL" id="CP042195">
    <property type="protein sequence ID" value="QDS74254.1"/>
    <property type="molecule type" value="Genomic_DNA"/>
</dbReference>
<evidence type="ECO:0000313" key="3">
    <source>
        <dbReference type="Proteomes" id="UP000316270"/>
    </source>
</evidence>
<dbReference type="Proteomes" id="UP000316270">
    <property type="component" value="Chromosome 11"/>
</dbReference>
<accession>A0A517LF39</accession>
<keyword evidence="3" id="KW-1185">Reference proteome</keyword>
<proteinExistence type="predicted"/>
<evidence type="ECO:0008006" key="4">
    <source>
        <dbReference type="Google" id="ProtNLM"/>
    </source>
</evidence>
<evidence type="ECO:0000256" key="1">
    <source>
        <dbReference type="SAM" id="MobiDB-lite"/>
    </source>
</evidence>
<protein>
    <recommendedName>
        <fullName evidence="4">F-box domain-containing protein</fullName>
    </recommendedName>
</protein>
<feature type="compositionally biased region" description="Acidic residues" evidence="1">
    <location>
        <begin position="40"/>
        <end position="58"/>
    </location>
</feature>
<sequence length="498" mass="56912">MADKPEASLLGIPVEIRQMILGYLLPDVDSVTWLTKIDGDDGETDTDDDYGGTDIDDDDGEVREVRPLRYGPLRQDREPCHPSILLVNHQIYDEGIGLLYNANSTYAIKIDYDEVVAFGEQLWSKWQVSPPPASEFALDSRLKRIQKVNISFALAEETWHEFPEEYGEPRGMGYFWFKLRMHALVSAMIRTAPFNEISICVNEERMCPRQTDKSERLGLELLSSFSRLHNLGNVHIDLVDWGDLRSSIEPESLEEEEAEASSRSKANQQRLIDLEQHMCSHKAPLMGTPLINVWFAALNLWLGNKLEIPSRKELREWVAALGDWLDAIPPLDCYLAMVDMYFDSGGFELLESSYEPRYGLQYESVIRSEPKSCGRYEHLETIFRACELRDFSALLHACRGLIVDWFRVRTIFYSEWRKGPKSKPKHKRLVKEAWDGLAGTMLKLKEELYEASQDCEPGSDHGGEIDAIFTVPEGFEKWDVFGSMKTSVAIVGRKGNKN</sequence>
<dbReference type="OrthoDB" id="3932966at2759"/>
<reference evidence="2 3" key="1">
    <citation type="submission" date="2019-07" db="EMBL/GenBank/DDBJ databases">
        <title>Finished genome of Venturia effusa.</title>
        <authorList>
            <person name="Young C.A."/>
            <person name="Cox M.P."/>
            <person name="Ganley A.R.D."/>
            <person name="David W.J."/>
        </authorList>
    </citation>
    <scope>NUCLEOTIDE SEQUENCE [LARGE SCALE GENOMIC DNA]</scope>
    <source>
        <strain evidence="3">albino</strain>
    </source>
</reference>
<dbReference type="AlphaFoldDB" id="A0A517LF39"/>
<name>A0A517LF39_9PEZI</name>
<evidence type="ECO:0000313" key="2">
    <source>
        <dbReference type="EMBL" id="QDS74254.1"/>
    </source>
</evidence>
<feature type="region of interest" description="Disordered" evidence="1">
    <location>
        <begin position="36"/>
        <end position="58"/>
    </location>
</feature>